<evidence type="ECO:0000313" key="3">
    <source>
        <dbReference type="RefSeq" id="XP_014475963.1"/>
    </source>
</evidence>
<evidence type="ECO:0000256" key="1">
    <source>
        <dbReference type="SAM" id="Phobius"/>
    </source>
</evidence>
<dbReference type="KEGG" id="dqu:106745155"/>
<organism evidence="2 3">
    <name type="scientific">Dinoponera quadriceps</name>
    <name type="common">South American ant</name>
    <dbReference type="NCBI Taxonomy" id="609295"/>
    <lineage>
        <taxon>Eukaryota</taxon>
        <taxon>Metazoa</taxon>
        <taxon>Ecdysozoa</taxon>
        <taxon>Arthropoda</taxon>
        <taxon>Hexapoda</taxon>
        <taxon>Insecta</taxon>
        <taxon>Pterygota</taxon>
        <taxon>Neoptera</taxon>
        <taxon>Endopterygota</taxon>
        <taxon>Hymenoptera</taxon>
        <taxon>Apocrita</taxon>
        <taxon>Aculeata</taxon>
        <taxon>Formicoidea</taxon>
        <taxon>Formicidae</taxon>
        <taxon>Ponerinae</taxon>
        <taxon>Ponerini</taxon>
        <taxon>Dinoponera</taxon>
    </lineage>
</organism>
<keyword evidence="1" id="KW-0812">Transmembrane</keyword>
<dbReference type="PANTHER" id="PTHR11257:SF13">
    <property type="entry name" value="GEO07322P1"/>
    <property type="match status" value="1"/>
</dbReference>
<dbReference type="InterPro" id="IPR005055">
    <property type="entry name" value="A10/PebIII"/>
</dbReference>
<dbReference type="PANTHER" id="PTHR11257">
    <property type="entry name" value="CHEMOSENSORY PROTEIN-RELATED"/>
    <property type="match status" value="1"/>
</dbReference>
<gene>
    <name evidence="3" type="primary">LOC106745155</name>
</gene>
<protein>
    <submittedName>
        <fullName evidence="3">Ejaculatory bulb-specific protein 3-like</fullName>
    </submittedName>
</protein>
<accession>A0A6P3XCH7</accession>
<keyword evidence="1" id="KW-0472">Membrane</keyword>
<dbReference type="GeneID" id="106745155"/>
<keyword evidence="2" id="KW-1185">Reference proteome</keyword>
<dbReference type="SUPFAM" id="SSF100910">
    <property type="entry name" value="Chemosensory protein Csp2"/>
    <property type="match status" value="1"/>
</dbReference>
<dbReference type="InterPro" id="IPR036682">
    <property type="entry name" value="OS_D_A10/PebIII_sf"/>
</dbReference>
<keyword evidence="1" id="KW-1133">Transmembrane helix</keyword>
<name>A0A6P3XCH7_DINQU</name>
<dbReference type="OrthoDB" id="8183954at2759"/>
<feature type="transmembrane region" description="Helical" evidence="1">
    <location>
        <begin position="12"/>
        <end position="29"/>
    </location>
</feature>
<dbReference type="Gene3D" id="1.10.2080.10">
    <property type="entry name" value="Insect odorant-binding protein A10/Ejaculatory bulb-specific protein 3"/>
    <property type="match status" value="1"/>
</dbReference>
<dbReference type="Pfam" id="PF03392">
    <property type="entry name" value="OS-D"/>
    <property type="match status" value="1"/>
</dbReference>
<sequence>MLATAHSLKMISLAHAFVVCTVIYIVLFADTTNGQHYSSKYDTIDIEAILDTPRLRNQYVNCILNVSPCVTGAARYLKENYAEAFVTRCKKCTEKQAEFFDKVADWFTKNDPETWDRAIKLAIKELRDKNS</sequence>
<evidence type="ECO:0000313" key="2">
    <source>
        <dbReference type="Proteomes" id="UP000515204"/>
    </source>
</evidence>
<proteinExistence type="predicted"/>
<dbReference type="Proteomes" id="UP000515204">
    <property type="component" value="Unplaced"/>
</dbReference>
<dbReference type="RefSeq" id="XP_014475963.1">
    <property type="nucleotide sequence ID" value="XM_014620477.1"/>
</dbReference>
<reference evidence="3" key="1">
    <citation type="submission" date="2025-08" db="UniProtKB">
        <authorList>
            <consortium name="RefSeq"/>
        </authorList>
    </citation>
    <scope>IDENTIFICATION</scope>
</reference>
<dbReference type="AlphaFoldDB" id="A0A6P3XCH7"/>